<reference evidence="2" key="1">
    <citation type="submission" date="2018-05" db="EMBL/GenBank/DDBJ databases">
        <authorList>
            <person name="Lanie J.A."/>
            <person name="Ng W.-L."/>
            <person name="Kazmierczak K.M."/>
            <person name="Andrzejewski T.M."/>
            <person name="Davidsen T.M."/>
            <person name="Wayne K.J."/>
            <person name="Tettelin H."/>
            <person name="Glass J.I."/>
            <person name="Rusch D."/>
            <person name="Podicherti R."/>
            <person name="Tsui H.-C.T."/>
            <person name="Winkler M.E."/>
        </authorList>
    </citation>
    <scope>NUCLEOTIDE SEQUENCE</scope>
</reference>
<feature type="non-terminal residue" evidence="2">
    <location>
        <position position="1"/>
    </location>
</feature>
<dbReference type="InterPro" id="IPR046867">
    <property type="entry name" value="AldOxase/xan_DH_MoCoBD2"/>
</dbReference>
<dbReference type="PANTHER" id="PTHR45444">
    <property type="entry name" value="XANTHINE DEHYDROGENASE"/>
    <property type="match status" value="1"/>
</dbReference>
<gene>
    <name evidence="2" type="ORF">METZ01_LOCUS408809</name>
</gene>
<dbReference type="SUPFAM" id="SSF56003">
    <property type="entry name" value="Molybdenum cofactor-binding domain"/>
    <property type="match status" value="1"/>
</dbReference>
<proteinExistence type="predicted"/>
<dbReference type="GO" id="GO:0016491">
    <property type="term" value="F:oxidoreductase activity"/>
    <property type="evidence" value="ECO:0007669"/>
    <property type="project" value="InterPro"/>
</dbReference>
<dbReference type="EMBL" id="UINC01158419">
    <property type="protein sequence ID" value="SVD55955.1"/>
    <property type="molecule type" value="Genomic_DNA"/>
</dbReference>
<sequence>NGKRTKAADIRFVNNTVYDRAHPKRKTSFHTAVLDAYFNQISLSATGYYRTPGIHFDRDKGIGKPYYYFSFGMAVTEILLDTLTGHFTNVRTDILHDVGDSLNLRLDIGQIEGGYIQGMGWCTTEELKWDDKGNLLNHSPDTYKIPNIQDIPKDFRVAVLKGYPNAEKTIRRSKAVAEPPLMLAFSCWLAIKDAISSVQKHQIEPMYSLPATNEVILLSIDDLKKRNNR</sequence>
<dbReference type="PANTHER" id="PTHR45444:SF3">
    <property type="entry name" value="XANTHINE DEHYDROGENASE"/>
    <property type="match status" value="1"/>
</dbReference>
<organism evidence="2">
    <name type="scientific">marine metagenome</name>
    <dbReference type="NCBI Taxonomy" id="408172"/>
    <lineage>
        <taxon>unclassified sequences</taxon>
        <taxon>metagenomes</taxon>
        <taxon>ecological metagenomes</taxon>
    </lineage>
</organism>
<evidence type="ECO:0000313" key="2">
    <source>
        <dbReference type="EMBL" id="SVD55955.1"/>
    </source>
</evidence>
<protein>
    <recommendedName>
        <fullName evidence="1">Aldehyde oxidase/xanthine dehydrogenase second molybdopterin binding domain-containing protein</fullName>
    </recommendedName>
</protein>
<dbReference type="AlphaFoldDB" id="A0A382WC57"/>
<evidence type="ECO:0000259" key="1">
    <source>
        <dbReference type="Pfam" id="PF20256"/>
    </source>
</evidence>
<dbReference type="Pfam" id="PF20256">
    <property type="entry name" value="MoCoBD_2"/>
    <property type="match status" value="1"/>
</dbReference>
<feature type="domain" description="Aldehyde oxidase/xanthine dehydrogenase second molybdopterin binding" evidence="1">
    <location>
        <begin position="6"/>
        <end position="152"/>
    </location>
</feature>
<dbReference type="Gene3D" id="3.30.365.10">
    <property type="entry name" value="Aldehyde oxidase/xanthine dehydrogenase, molybdopterin binding domain"/>
    <property type="match status" value="1"/>
</dbReference>
<dbReference type="InterPro" id="IPR016208">
    <property type="entry name" value="Ald_Oxase/xanthine_DH-like"/>
</dbReference>
<name>A0A382WC57_9ZZZZ</name>
<dbReference type="InterPro" id="IPR037165">
    <property type="entry name" value="AldOxase/xan_DH_Mopterin-bd_sf"/>
</dbReference>
<accession>A0A382WC57</accession>
<dbReference type="GO" id="GO:0005506">
    <property type="term" value="F:iron ion binding"/>
    <property type="evidence" value="ECO:0007669"/>
    <property type="project" value="InterPro"/>
</dbReference>